<evidence type="ECO:0000313" key="2">
    <source>
        <dbReference type="EMBL" id="PZX48806.1"/>
    </source>
</evidence>
<feature type="region of interest" description="Disordered" evidence="1">
    <location>
        <begin position="49"/>
        <end position="91"/>
    </location>
</feature>
<organism evidence="2 3">
    <name type="scientific">Cereibacter changlensis</name>
    <dbReference type="NCBI Taxonomy" id="402884"/>
    <lineage>
        <taxon>Bacteria</taxon>
        <taxon>Pseudomonadati</taxon>
        <taxon>Pseudomonadota</taxon>
        <taxon>Alphaproteobacteria</taxon>
        <taxon>Rhodobacterales</taxon>
        <taxon>Paracoccaceae</taxon>
        <taxon>Cereibacter</taxon>
    </lineage>
</organism>
<gene>
    <name evidence="2" type="ORF">LX76_04067</name>
</gene>
<sequence>MLRQAGRGASTGATLIFDVVLVRVVELVIAGEMVEAKLRFARSISARMEARGSWAGSEVEVGSGARSRSANRRSSSAASASASEEELGECAEEEPVVVVVVVVVVVGWERGREALTAQPSSGVGLTI</sequence>
<feature type="compositionally biased region" description="Low complexity" evidence="1">
    <location>
        <begin position="62"/>
        <end position="82"/>
    </location>
</feature>
<comment type="caution">
    <text evidence="2">The sequence shown here is derived from an EMBL/GenBank/DDBJ whole genome shotgun (WGS) entry which is preliminary data.</text>
</comment>
<proteinExistence type="predicted"/>
<accession>A0A2W7QNF6</accession>
<name>A0A2W7QNF6_9RHOB</name>
<evidence type="ECO:0000313" key="3">
    <source>
        <dbReference type="Proteomes" id="UP000249538"/>
    </source>
</evidence>
<dbReference type="Proteomes" id="UP000249538">
    <property type="component" value="Unassembled WGS sequence"/>
</dbReference>
<dbReference type="EMBL" id="QKZS01000019">
    <property type="protein sequence ID" value="PZX48806.1"/>
    <property type="molecule type" value="Genomic_DNA"/>
</dbReference>
<dbReference type="AlphaFoldDB" id="A0A2W7QNF6"/>
<reference evidence="2 3" key="1">
    <citation type="submission" date="2018-06" db="EMBL/GenBank/DDBJ databases">
        <title>Genomic Encyclopedia of Archaeal and Bacterial Type Strains, Phase II (KMG-II): from individual species to whole genera.</title>
        <authorList>
            <person name="Goeker M."/>
        </authorList>
    </citation>
    <scope>NUCLEOTIDE SEQUENCE [LARGE SCALE GENOMIC DNA]</scope>
    <source>
        <strain evidence="2 3">DSM 18774</strain>
    </source>
</reference>
<protein>
    <submittedName>
        <fullName evidence="2">Uncharacterized protein</fullName>
    </submittedName>
</protein>
<evidence type="ECO:0000256" key="1">
    <source>
        <dbReference type="SAM" id="MobiDB-lite"/>
    </source>
</evidence>